<accession>A0A199W0N0</accession>
<evidence type="ECO:0000256" key="2">
    <source>
        <dbReference type="ARBA" id="ARBA00022741"/>
    </source>
</evidence>
<keyword evidence="4 8" id="KW-0175">Coiled coil</keyword>
<keyword evidence="1" id="KW-0493">Microtubule</keyword>
<dbReference type="SUPFAM" id="SSF52540">
    <property type="entry name" value="P-loop containing nucleoside triphosphate hydrolases"/>
    <property type="match status" value="1"/>
</dbReference>
<feature type="coiled-coil region" evidence="8">
    <location>
        <begin position="1497"/>
        <end position="1552"/>
    </location>
</feature>
<dbReference type="InterPro" id="IPR019821">
    <property type="entry name" value="Kinesin_motor_CS"/>
</dbReference>
<gene>
    <name evidence="11" type="ORF">ACMD2_09355</name>
</gene>
<dbReference type="FunFam" id="3.40.850.10:FF:000033">
    <property type="entry name" value="Kinesin-like protein KIN-12E"/>
    <property type="match status" value="1"/>
</dbReference>
<evidence type="ECO:0000256" key="6">
    <source>
        <dbReference type="ARBA" id="ARBA00034488"/>
    </source>
</evidence>
<comment type="caution">
    <text evidence="7">Lacks conserved residue(s) required for the propagation of feature annotation.</text>
</comment>
<dbReference type="InterPro" id="IPR044986">
    <property type="entry name" value="KIF15/KIN-12"/>
</dbReference>
<comment type="caution">
    <text evidence="11">The sequence shown here is derived from an EMBL/GenBank/DDBJ whole genome shotgun (WGS) entry which is preliminary data.</text>
</comment>
<protein>
    <submittedName>
        <fullName evidence="11">Phragmoplast orienting kinesin-1</fullName>
    </submittedName>
</protein>
<feature type="domain" description="Kinesin motor" evidence="10">
    <location>
        <begin position="144"/>
        <end position="502"/>
    </location>
</feature>
<feature type="region of interest" description="Disordered" evidence="9">
    <location>
        <begin position="1850"/>
        <end position="1874"/>
    </location>
</feature>
<dbReference type="GO" id="GO:0003777">
    <property type="term" value="F:microtubule motor activity"/>
    <property type="evidence" value="ECO:0007669"/>
    <property type="project" value="InterPro"/>
</dbReference>
<feature type="coiled-coil region" evidence="8">
    <location>
        <begin position="597"/>
        <end position="624"/>
    </location>
</feature>
<organism evidence="11 12">
    <name type="scientific">Ananas comosus</name>
    <name type="common">Pineapple</name>
    <name type="synonym">Ananas ananas</name>
    <dbReference type="NCBI Taxonomy" id="4615"/>
    <lineage>
        <taxon>Eukaryota</taxon>
        <taxon>Viridiplantae</taxon>
        <taxon>Streptophyta</taxon>
        <taxon>Embryophyta</taxon>
        <taxon>Tracheophyta</taxon>
        <taxon>Spermatophyta</taxon>
        <taxon>Magnoliopsida</taxon>
        <taxon>Liliopsida</taxon>
        <taxon>Poales</taxon>
        <taxon>Bromeliaceae</taxon>
        <taxon>Bromelioideae</taxon>
        <taxon>Ananas</taxon>
    </lineage>
</organism>
<comment type="similarity">
    <text evidence="6">Belongs to the TRAFAC class myosin-kinesin ATPase superfamily. Kinesin family. KIN-12 subfamily.</text>
</comment>
<feature type="coiled-coil region" evidence="8">
    <location>
        <begin position="509"/>
        <end position="536"/>
    </location>
</feature>
<dbReference type="GO" id="GO:0005874">
    <property type="term" value="C:microtubule"/>
    <property type="evidence" value="ECO:0007669"/>
    <property type="project" value="UniProtKB-KW"/>
</dbReference>
<evidence type="ECO:0000313" key="11">
    <source>
        <dbReference type="EMBL" id="OAY82793.1"/>
    </source>
</evidence>
<dbReference type="Gene3D" id="3.40.850.10">
    <property type="entry name" value="Kinesin motor domain"/>
    <property type="match status" value="1"/>
</dbReference>
<dbReference type="Pfam" id="PF00225">
    <property type="entry name" value="Kinesin"/>
    <property type="match status" value="2"/>
</dbReference>
<reference evidence="11 12" key="1">
    <citation type="journal article" date="2016" name="DNA Res.">
        <title>The draft genome of MD-2 pineapple using hybrid error correction of long reads.</title>
        <authorList>
            <person name="Redwan R.M."/>
            <person name="Saidin A."/>
            <person name="Kumar S.V."/>
        </authorList>
    </citation>
    <scope>NUCLEOTIDE SEQUENCE [LARGE SCALE GENOMIC DNA]</scope>
    <source>
        <strain evidence="12">cv. MD2</strain>
        <tissue evidence="11">Leaf</tissue>
    </source>
</reference>
<feature type="compositionally biased region" description="Low complexity" evidence="9">
    <location>
        <begin position="27"/>
        <end position="37"/>
    </location>
</feature>
<feature type="coiled-coil region" evidence="8">
    <location>
        <begin position="1685"/>
        <end position="1712"/>
    </location>
</feature>
<dbReference type="EMBL" id="LSRQ01000443">
    <property type="protein sequence ID" value="OAY82793.1"/>
    <property type="molecule type" value="Genomic_DNA"/>
</dbReference>
<dbReference type="PRINTS" id="PR00380">
    <property type="entry name" value="KINESINHEAVY"/>
</dbReference>
<feature type="region of interest" description="Disordered" evidence="9">
    <location>
        <begin position="1648"/>
        <end position="1672"/>
    </location>
</feature>
<dbReference type="InterPro" id="IPR036961">
    <property type="entry name" value="Kinesin_motor_dom_sf"/>
</dbReference>
<feature type="compositionally biased region" description="Gly residues" evidence="9">
    <location>
        <begin position="84"/>
        <end position="98"/>
    </location>
</feature>
<dbReference type="Proteomes" id="UP000092600">
    <property type="component" value="Unassembled WGS sequence"/>
</dbReference>
<evidence type="ECO:0000256" key="8">
    <source>
        <dbReference type="SAM" id="Coils"/>
    </source>
</evidence>
<keyword evidence="5" id="KW-0505">Motor protein</keyword>
<feature type="coiled-coil region" evidence="8">
    <location>
        <begin position="1069"/>
        <end position="1096"/>
    </location>
</feature>
<dbReference type="GO" id="GO:0008017">
    <property type="term" value="F:microtubule binding"/>
    <property type="evidence" value="ECO:0007669"/>
    <property type="project" value="InterPro"/>
</dbReference>
<evidence type="ECO:0000256" key="7">
    <source>
        <dbReference type="PROSITE-ProRule" id="PRU00283"/>
    </source>
</evidence>
<evidence type="ECO:0000256" key="5">
    <source>
        <dbReference type="ARBA" id="ARBA00023175"/>
    </source>
</evidence>
<dbReference type="PANTHER" id="PTHR37739">
    <property type="entry name" value="KINESIN-LIKE PROTEIN KIN-12D"/>
    <property type="match status" value="1"/>
</dbReference>
<proteinExistence type="inferred from homology"/>
<name>A0A199W0N0_ANACO</name>
<keyword evidence="3" id="KW-0067">ATP-binding</keyword>
<dbReference type="PROSITE" id="PS50067">
    <property type="entry name" value="KINESIN_MOTOR_2"/>
    <property type="match status" value="1"/>
</dbReference>
<keyword evidence="2" id="KW-0547">Nucleotide-binding</keyword>
<dbReference type="InterPro" id="IPR001752">
    <property type="entry name" value="Kinesin_motor_dom"/>
</dbReference>
<evidence type="ECO:0000256" key="1">
    <source>
        <dbReference type="ARBA" id="ARBA00022701"/>
    </source>
</evidence>
<evidence type="ECO:0000256" key="3">
    <source>
        <dbReference type="ARBA" id="ARBA00022840"/>
    </source>
</evidence>
<evidence type="ECO:0000256" key="9">
    <source>
        <dbReference type="SAM" id="MobiDB-lite"/>
    </source>
</evidence>
<feature type="compositionally biased region" description="Low complexity" evidence="9">
    <location>
        <begin position="1"/>
        <end position="13"/>
    </location>
</feature>
<dbReference type="GO" id="GO:0005524">
    <property type="term" value="F:ATP binding"/>
    <property type="evidence" value="ECO:0007669"/>
    <property type="project" value="UniProtKB-KW"/>
</dbReference>
<evidence type="ECO:0000313" key="12">
    <source>
        <dbReference type="Proteomes" id="UP000092600"/>
    </source>
</evidence>
<evidence type="ECO:0000256" key="4">
    <source>
        <dbReference type="ARBA" id="ARBA00023054"/>
    </source>
</evidence>
<sequence>MASSRRGGARSSRPLLVEVNENDELRSTTSATDLSTSPLPPPPRSPLVSIPDPSQNPREGPSSEPRFFVDHPTKTPRSAQSTPGRGGSRVFGANGGMGSGFGGRERGCFMSLSRGLGEAKSVVPFAEVPHFELNEDPFFWKDHNVQVLIRIRPINKVESALHGYNRCLIQESSQTLTWTGHPETRFTFDHVACEDTSQEKLFRVVGLPMVENCMSGYNSCMFAYGQVGYLEEFHSSDIYMMDFFKKCQTGSGKTYTMMGEVHEMDNSLCEDRGITPRIFEYLFMQIREEEERRSNEQLRFSCKCSFLEIYNEQITDLLEPSSTNLQLREDMKKGVYVENLKECDVSSVKDVVELLLQGAANRKIAATNMNNESSRSHSVFTCVIESRWEKDSMTHLRFGRLNLVDLAGSERQKSSGAEGERLKEAANINRSLSTLGLVIMTLVDIANGKNRHVPYRDSRLTFLLQDSLGGNSKTTIVANIASRSSSSETLSTLKFAQRAKLIQNNAKVNEDASGDVMALQRQVQDLKDQLTYLKNHQIIPISLCYPSSSSKPINSSVLSDEFTSLEGNKFETFNDSSLLQQKVNDLESALVGSMRREKLAEAEVRRLEAEIKHMNRLVHLLEDDAQRTRVILKLRDEKLRRLELLADDLVSSDVYLMEENVALSKEIQLLRERIDRNPDLSKFALENIRLVEQLRMLQNFYEGGGWEALSTEISQLRNCFLNILEGKYAPDRWMETQGDESLEELDSCRRQLDEYQKNYVLSTRDINMPNCLCQLEKNQDIGKLLAELEQVKQDNDKFLELAKVDKEQDPERWKEQRSQSSESSSSILINADKAKFEELHKQVSILTRENSKFRDLVAAKEAEIAALSEEWEKAIVDLSSFLLDGCKSLEDASEHIGNVVKLCPHKNLWVNEQFERAVKMNIEKENLISDLQSKLHGARKTARELKTKLDSLRGAAIAISEVQQQENDEGNEELLHLKELLHEKDSQIEELENLVKSKEGLVVEAEKTADAASLVIQKLYDRSPAEPLDVGEVTSTFDDLDPHCKVKLDYLLQHIEEKAKQVPSLLSKFEKAQETMEEAEMMMKALLKANEDSKHERDFWKQATQVVLTEKATIIEDLHRSEALNSSVIRQAYANLEEISELASSIEGSFHEIQKIKMEEMNSICSEMASFGQVVKRWIGDLKSFLINIISEITEKDFESHVLYQCQIGALIEQIKHSNVDSSSLSCTQIRSSSMCSNVQPCLAVEHVGGTKELLNEAKTVRDMVSVELDNVFIAKPEEFENEIEDLADYLSLKGEFARKDDIIEGLFFDLRLLQESTSYTKDMKDKIEETVATLIQVQHELAMKTSLVESILETQKILEIQINESEAALHSSRYKLEQAQNLCEVLSRENKVLRDLMEDELLKNGEMEKQLEEKSKVINSLESQILLVNSSVGESFCSSVEEITEELKAINDEKVHLQTEIFDLNGKLEMAMTLVDEKEAIAVEARQAAEASKIYAEEKEEEVKILEHSIGELEATIGVLEKKVYDLKEQVESYQLIRKALELEVEALTGRILWLENSGEGFVAEGQCVEGGKSQLSSKLDDGIAELCEARKCIEDLEMESKLKEEEIKQYKDHISELVLHSEAQSSLFQEKFKVLEHMISLVKVEPSASNPEPGANKLEKTSARTRGSSSPFRCLTNMVQQMSMEKDQELAMARLRIEELEALVSNKQKEVCQLTARLATVDTMTHDVIRDLLGIKLDMTNYANLIDQEQLQKLLTEYHEQTEKSKTKDMEILNLKKQIDHLIHERNSLIEEIDQRSEDILACQLTVERLQQREQLLLAQNEMLKVDKASLHQKIIELDETMELIAESRNSEDRTQKPRNSGGSSGNFGSDEFSKRLAQSDKLLSHARHELPRYRKSSNSIQLD</sequence>
<feature type="region of interest" description="Disordered" evidence="9">
    <location>
        <begin position="1"/>
        <end position="98"/>
    </location>
</feature>
<feature type="coiled-coil region" evidence="8">
    <location>
        <begin position="1377"/>
        <end position="1461"/>
    </location>
</feature>
<dbReference type="InterPro" id="IPR027417">
    <property type="entry name" value="P-loop_NTPase"/>
</dbReference>
<dbReference type="PANTHER" id="PTHR37739:SF19">
    <property type="entry name" value="KINESIN-LIKE PROTEIN KIN-12E"/>
    <property type="match status" value="1"/>
</dbReference>
<dbReference type="GO" id="GO:0007018">
    <property type="term" value="P:microtubule-based movement"/>
    <property type="evidence" value="ECO:0007669"/>
    <property type="project" value="InterPro"/>
</dbReference>
<feature type="coiled-coil region" evidence="8">
    <location>
        <begin position="928"/>
        <end position="1008"/>
    </location>
</feature>
<evidence type="ECO:0000259" key="10">
    <source>
        <dbReference type="PROSITE" id="PS50067"/>
    </source>
</evidence>
<dbReference type="STRING" id="4615.A0A199W0N0"/>
<feature type="coiled-coil region" evidence="8">
    <location>
        <begin position="1774"/>
        <end position="1829"/>
    </location>
</feature>
<dbReference type="SMART" id="SM00129">
    <property type="entry name" value="KISc"/>
    <property type="match status" value="1"/>
</dbReference>
<dbReference type="PROSITE" id="PS00411">
    <property type="entry name" value="KINESIN_MOTOR_1"/>
    <property type="match status" value="1"/>
</dbReference>